<keyword evidence="2" id="KW-0929">Antimicrobial</keyword>
<dbReference type="PANTHER" id="PTHR33830:SF3">
    <property type="entry name" value="DEFENSIN-LIKE PROTEIN 127-RELATED"/>
    <property type="match status" value="1"/>
</dbReference>
<dbReference type="AlphaFoldDB" id="A0A834Z5E6"/>
<evidence type="ECO:0000256" key="3">
    <source>
        <dbReference type="ARBA" id="ARBA00022577"/>
    </source>
</evidence>
<dbReference type="Pfam" id="PF07333">
    <property type="entry name" value="SLR1-BP"/>
    <property type="match status" value="1"/>
</dbReference>
<dbReference type="GO" id="GO:0031640">
    <property type="term" value="P:killing of cells of another organism"/>
    <property type="evidence" value="ECO:0007669"/>
    <property type="project" value="UniProtKB-KW"/>
</dbReference>
<evidence type="ECO:0000313" key="7">
    <source>
        <dbReference type="Proteomes" id="UP000655225"/>
    </source>
</evidence>
<dbReference type="Proteomes" id="UP000655225">
    <property type="component" value="Unassembled WGS sequence"/>
</dbReference>
<dbReference type="EMBL" id="JABCRI010000011">
    <property type="protein sequence ID" value="KAF8398543.1"/>
    <property type="molecule type" value="Genomic_DNA"/>
</dbReference>
<feature type="chain" id="PRO_5033047622" evidence="5">
    <location>
        <begin position="29"/>
        <end position="131"/>
    </location>
</feature>
<evidence type="ECO:0000256" key="5">
    <source>
        <dbReference type="SAM" id="SignalP"/>
    </source>
</evidence>
<comment type="caution">
    <text evidence="6">The sequence shown here is derived from an EMBL/GenBank/DDBJ whole genome shotgun (WGS) entry which is preliminary data.</text>
</comment>
<organism evidence="6 7">
    <name type="scientific">Tetracentron sinense</name>
    <name type="common">Spur-leaf</name>
    <dbReference type="NCBI Taxonomy" id="13715"/>
    <lineage>
        <taxon>Eukaryota</taxon>
        <taxon>Viridiplantae</taxon>
        <taxon>Streptophyta</taxon>
        <taxon>Embryophyta</taxon>
        <taxon>Tracheophyta</taxon>
        <taxon>Spermatophyta</taxon>
        <taxon>Magnoliopsida</taxon>
        <taxon>Trochodendrales</taxon>
        <taxon>Trochodendraceae</taxon>
        <taxon>Tetracentron</taxon>
    </lineage>
</organism>
<keyword evidence="3" id="KW-0295">Fungicide</keyword>
<comment type="similarity">
    <text evidence="1">Belongs to the DEFL family.</text>
</comment>
<name>A0A834Z5E6_TETSI</name>
<dbReference type="InterPro" id="IPR010851">
    <property type="entry name" value="DEFL"/>
</dbReference>
<gene>
    <name evidence="6" type="ORF">HHK36_017473</name>
</gene>
<reference evidence="6 7" key="1">
    <citation type="submission" date="2020-04" db="EMBL/GenBank/DDBJ databases">
        <title>Plant Genome Project.</title>
        <authorList>
            <person name="Zhang R.-G."/>
        </authorList>
    </citation>
    <scope>NUCLEOTIDE SEQUENCE [LARGE SCALE GENOMIC DNA]</scope>
    <source>
        <strain evidence="6">YNK0</strain>
        <tissue evidence="6">Leaf</tissue>
    </source>
</reference>
<evidence type="ECO:0000256" key="2">
    <source>
        <dbReference type="ARBA" id="ARBA00022529"/>
    </source>
</evidence>
<evidence type="ECO:0000256" key="1">
    <source>
        <dbReference type="ARBA" id="ARBA00006722"/>
    </source>
</evidence>
<feature type="signal peptide" evidence="5">
    <location>
        <begin position="1"/>
        <end position="28"/>
    </location>
</feature>
<dbReference type="GO" id="GO:0050832">
    <property type="term" value="P:defense response to fungus"/>
    <property type="evidence" value="ECO:0007669"/>
    <property type="project" value="UniProtKB-KW"/>
</dbReference>
<proteinExistence type="inferred from homology"/>
<keyword evidence="5" id="KW-0732">Signal</keyword>
<accession>A0A834Z5E6</accession>
<keyword evidence="4" id="KW-0611">Plant defense</keyword>
<sequence length="131" mass="14386">MAKLSNTPFFLLALLVFTVVRMAPLADAECATVLSPDSCDLSACKQKCAEPYKGDGVCAVRSTDSVSYCVCYFNCGVKRLRKKPRRISGLRFRATSLRKLLAADLHSSSVVNAPLCFLFLYSSRALHQRAS</sequence>
<evidence type="ECO:0000313" key="6">
    <source>
        <dbReference type="EMBL" id="KAF8398543.1"/>
    </source>
</evidence>
<protein>
    <submittedName>
        <fullName evidence="6">Uncharacterized protein</fullName>
    </submittedName>
</protein>
<evidence type="ECO:0000256" key="4">
    <source>
        <dbReference type="ARBA" id="ARBA00022821"/>
    </source>
</evidence>
<dbReference type="PANTHER" id="PTHR33830">
    <property type="entry name" value="DEFENSIN-LIKE PROTEIN 184-RELATED"/>
    <property type="match status" value="1"/>
</dbReference>
<keyword evidence="7" id="KW-1185">Reference proteome</keyword>